<dbReference type="Proteomes" id="UP001172102">
    <property type="component" value="Unassembled WGS sequence"/>
</dbReference>
<dbReference type="EMBL" id="JAUKUA010000003">
    <property type="protein sequence ID" value="KAK0719129.1"/>
    <property type="molecule type" value="Genomic_DNA"/>
</dbReference>
<evidence type="ECO:0000313" key="3">
    <source>
        <dbReference type="Proteomes" id="UP001172102"/>
    </source>
</evidence>
<comment type="caution">
    <text evidence="2">The sequence shown here is derived from an EMBL/GenBank/DDBJ whole genome shotgun (WGS) entry which is preliminary data.</text>
</comment>
<dbReference type="InterPro" id="IPR046541">
    <property type="entry name" value="DUF6606"/>
</dbReference>
<evidence type="ECO:0000313" key="2">
    <source>
        <dbReference type="EMBL" id="KAK0719129.1"/>
    </source>
</evidence>
<evidence type="ECO:0000259" key="1">
    <source>
        <dbReference type="Pfam" id="PF20255"/>
    </source>
</evidence>
<gene>
    <name evidence="2" type="ORF">B0H67DRAFT_486624</name>
</gene>
<keyword evidence="3" id="KW-1185">Reference proteome</keyword>
<reference evidence="2" key="1">
    <citation type="submission" date="2023-06" db="EMBL/GenBank/DDBJ databases">
        <title>Genome-scale phylogeny and comparative genomics of the fungal order Sordariales.</title>
        <authorList>
            <consortium name="Lawrence Berkeley National Laboratory"/>
            <person name="Hensen N."/>
            <person name="Bonometti L."/>
            <person name="Westerberg I."/>
            <person name="Brannstrom I.O."/>
            <person name="Guillou S."/>
            <person name="Cros-Aarteil S."/>
            <person name="Calhoun S."/>
            <person name="Haridas S."/>
            <person name="Kuo A."/>
            <person name="Mondo S."/>
            <person name="Pangilinan J."/>
            <person name="Riley R."/>
            <person name="Labutti K."/>
            <person name="Andreopoulos B."/>
            <person name="Lipzen A."/>
            <person name="Chen C."/>
            <person name="Yanf M."/>
            <person name="Daum C."/>
            <person name="Ng V."/>
            <person name="Clum A."/>
            <person name="Steindorff A."/>
            <person name="Ohm R."/>
            <person name="Martin F."/>
            <person name="Silar P."/>
            <person name="Natvig D."/>
            <person name="Lalanne C."/>
            <person name="Gautier V."/>
            <person name="Ament-Velasquez S.L."/>
            <person name="Kruys A."/>
            <person name="Hutchinson M.I."/>
            <person name="Powell A.J."/>
            <person name="Barry K."/>
            <person name="Miller A.N."/>
            <person name="Grigoriev I.V."/>
            <person name="Debuchy R."/>
            <person name="Gladieux P."/>
            <person name="Thoren M.H."/>
            <person name="Johannesson H."/>
        </authorList>
    </citation>
    <scope>NUCLEOTIDE SEQUENCE</scope>
    <source>
        <strain evidence="2">SMH4607-1</strain>
    </source>
</reference>
<sequence length="180" mass="20381">MYCLAPAEDAGLAAILYQVHHVFLPPQLPQEDDGDLAHERELLGAILNAMSKFRGCFSQAPRPELEYAERMVRNLIEMRDPHGFLDPHVLRERILTLRPLDTLAVHVTRQNAGLLVRRSDDEYIFESMELLARDDDVIACKGRLTRLFPGPSVAIDASRITDDSFCSVLVDTLVRLDRET</sequence>
<feature type="non-terminal residue" evidence="2">
    <location>
        <position position="180"/>
    </location>
</feature>
<organism evidence="2 3">
    <name type="scientific">Lasiosphaeris hirsuta</name>
    <dbReference type="NCBI Taxonomy" id="260670"/>
    <lineage>
        <taxon>Eukaryota</taxon>
        <taxon>Fungi</taxon>
        <taxon>Dikarya</taxon>
        <taxon>Ascomycota</taxon>
        <taxon>Pezizomycotina</taxon>
        <taxon>Sordariomycetes</taxon>
        <taxon>Sordariomycetidae</taxon>
        <taxon>Sordariales</taxon>
        <taxon>Lasiosphaeriaceae</taxon>
        <taxon>Lasiosphaeris</taxon>
    </lineage>
</organism>
<proteinExistence type="predicted"/>
<accession>A0AA40ANJ3</accession>
<protein>
    <recommendedName>
        <fullName evidence="1">DUF6606 domain-containing protein</fullName>
    </recommendedName>
</protein>
<dbReference type="Pfam" id="PF20255">
    <property type="entry name" value="DUF6606"/>
    <property type="match status" value="1"/>
</dbReference>
<name>A0AA40ANJ3_9PEZI</name>
<feature type="domain" description="DUF6606" evidence="1">
    <location>
        <begin position="19"/>
        <end position="179"/>
    </location>
</feature>
<dbReference type="AlphaFoldDB" id="A0AA40ANJ3"/>